<feature type="compositionally biased region" description="Basic and acidic residues" evidence="1">
    <location>
        <begin position="196"/>
        <end position="205"/>
    </location>
</feature>
<dbReference type="EMBL" id="BQNB010017732">
    <property type="protein sequence ID" value="GJT66635.1"/>
    <property type="molecule type" value="Genomic_DNA"/>
</dbReference>
<dbReference type="Proteomes" id="UP001151760">
    <property type="component" value="Unassembled WGS sequence"/>
</dbReference>
<accession>A0ABQ5FTE8</accession>
<evidence type="ECO:0000256" key="1">
    <source>
        <dbReference type="SAM" id="MobiDB-lite"/>
    </source>
</evidence>
<organism evidence="2 3">
    <name type="scientific">Tanacetum coccineum</name>
    <dbReference type="NCBI Taxonomy" id="301880"/>
    <lineage>
        <taxon>Eukaryota</taxon>
        <taxon>Viridiplantae</taxon>
        <taxon>Streptophyta</taxon>
        <taxon>Embryophyta</taxon>
        <taxon>Tracheophyta</taxon>
        <taxon>Spermatophyta</taxon>
        <taxon>Magnoliopsida</taxon>
        <taxon>eudicotyledons</taxon>
        <taxon>Gunneridae</taxon>
        <taxon>Pentapetalae</taxon>
        <taxon>asterids</taxon>
        <taxon>campanulids</taxon>
        <taxon>Asterales</taxon>
        <taxon>Asteraceae</taxon>
        <taxon>Asteroideae</taxon>
        <taxon>Anthemideae</taxon>
        <taxon>Anthemidinae</taxon>
        <taxon>Tanacetum</taxon>
    </lineage>
</organism>
<proteinExistence type="predicted"/>
<gene>
    <name evidence="2" type="ORF">Tco_1018115</name>
</gene>
<evidence type="ECO:0000313" key="2">
    <source>
        <dbReference type="EMBL" id="GJT66635.1"/>
    </source>
</evidence>
<feature type="region of interest" description="Disordered" evidence="1">
    <location>
        <begin position="170"/>
        <end position="238"/>
    </location>
</feature>
<feature type="compositionally biased region" description="Basic and acidic residues" evidence="1">
    <location>
        <begin position="171"/>
        <end position="185"/>
    </location>
</feature>
<reference evidence="2" key="1">
    <citation type="journal article" date="2022" name="Int. J. Mol. Sci.">
        <title>Draft Genome of Tanacetum Coccineum: Genomic Comparison of Closely Related Tanacetum-Family Plants.</title>
        <authorList>
            <person name="Yamashiro T."/>
            <person name="Shiraishi A."/>
            <person name="Nakayama K."/>
            <person name="Satake H."/>
        </authorList>
    </citation>
    <scope>NUCLEOTIDE SEQUENCE</scope>
</reference>
<evidence type="ECO:0000313" key="3">
    <source>
        <dbReference type="Proteomes" id="UP001151760"/>
    </source>
</evidence>
<comment type="caution">
    <text evidence="2">The sequence shown here is derived from an EMBL/GenBank/DDBJ whole genome shotgun (WGS) entry which is preliminary data.</text>
</comment>
<name>A0ABQ5FTE8_9ASTR</name>
<reference evidence="2" key="2">
    <citation type="submission" date="2022-01" db="EMBL/GenBank/DDBJ databases">
        <authorList>
            <person name="Yamashiro T."/>
            <person name="Shiraishi A."/>
            <person name="Satake H."/>
            <person name="Nakayama K."/>
        </authorList>
    </citation>
    <scope>NUCLEOTIDE SEQUENCE</scope>
</reference>
<sequence length="275" mass="32099">MSNTNTNLQTQTSSVLHNDTVSSCSTSKVQEKTQLSRSRCMNSLREVKSQFKFLSETLQDFELNCKHYFHKTLNTFVNAFNSEFKERIQKYTRFDDQSFKDSMIRHMDFIEKYMLRGHSSSTRDSIIFTDSQFSLDYDSQMIDKYFVEYTGIEVKHFRDTLLQHMGNVKKSVAERTRHQRQYERRVNKRQMQTQESKIDTGKAVDADLVVTESSGTKSEVHDDSSRSGNDTNTDDADIRPIYDEEPMAEVQLTAECNIFAIGQQHTEQRIPVNER</sequence>
<keyword evidence="3" id="KW-1185">Reference proteome</keyword>
<protein>
    <submittedName>
        <fullName evidence="2">Uncharacterized protein</fullName>
    </submittedName>
</protein>